<dbReference type="Pfam" id="PF25975">
    <property type="entry name" value="CzcB_C"/>
    <property type="match status" value="1"/>
</dbReference>
<dbReference type="Gene3D" id="2.40.50.100">
    <property type="match status" value="1"/>
</dbReference>
<feature type="domain" description="CzcB-like C-terminal circularly permuted SH3-like" evidence="6">
    <location>
        <begin position="327"/>
        <end position="387"/>
    </location>
</feature>
<dbReference type="Gene3D" id="2.40.420.20">
    <property type="match status" value="1"/>
</dbReference>
<evidence type="ECO:0000259" key="4">
    <source>
        <dbReference type="Pfam" id="PF25954"/>
    </source>
</evidence>
<dbReference type="NCBIfam" id="TIGR01730">
    <property type="entry name" value="RND_mfp"/>
    <property type="match status" value="1"/>
</dbReference>
<dbReference type="InterPro" id="IPR051909">
    <property type="entry name" value="MFP_Cation_Efflux"/>
</dbReference>
<evidence type="ECO:0000259" key="5">
    <source>
        <dbReference type="Pfam" id="PF25973"/>
    </source>
</evidence>
<proteinExistence type="inferred from homology"/>
<dbReference type="OrthoDB" id="9806939at2"/>
<feature type="domain" description="CzcB-like barrel-sandwich hybrid" evidence="5">
    <location>
        <begin position="84"/>
        <end position="234"/>
    </location>
</feature>
<dbReference type="InterPro" id="IPR058649">
    <property type="entry name" value="CzcB_C"/>
</dbReference>
<dbReference type="InterPro" id="IPR058647">
    <property type="entry name" value="BSH_CzcB-like"/>
</dbReference>
<keyword evidence="3" id="KW-0812">Transmembrane</keyword>
<protein>
    <submittedName>
        <fullName evidence="7">Efflux transporter periplasmic adaptor subunit</fullName>
    </submittedName>
</protein>
<dbReference type="GO" id="GO:0022857">
    <property type="term" value="F:transmembrane transporter activity"/>
    <property type="evidence" value="ECO:0007669"/>
    <property type="project" value="InterPro"/>
</dbReference>
<feature type="transmembrane region" description="Helical" evidence="3">
    <location>
        <begin position="6"/>
        <end position="28"/>
    </location>
</feature>
<dbReference type="PANTHER" id="PTHR30097:SF16">
    <property type="entry name" value="CATION EFFLUX SYSTEM (CZCB-LIKE)"/>
    <property type="match status" value="1"/>
</dbReference>
<evidence type="ECO:0000256" key="2">
    <source>
        <dbReference type="ARBA" id="ARBA00022448"/>
    </source>
</evidence>
<comment type="caution">
    <text evidence="7">The sequence shown here is derived from an EMBL/GenBank/DDBJ whole genome shotgun (WGS) entry which is preliminary data.</text>
</comment>
<reference evidence="7 8" key="1">
    <citation type="submission" date="2017-07" db="EMBL/GenBank/DDBJ databases">
        <title>Leptospira spp. isolated from tropical soils.</title>
        <authorList>
            <person name="Thibeaux R."/>
            <person name="Iraola G."/>
            <person name="Ferres I."/>
            <person name="Bierque E."/>
            <person name="Girault D."/>
            <person name="Soupe-Gilbert M.-E."/>
            <person name="Picardeau M."/>
            <person name="Goarant C."/>
        </authorList>
    </citation>
    <scope>NUCLEOTIDE SEQUENCE [LARGE SCALE GENOMIC DNA]</scope>
    <source>
        <strain evidence="7 8">MCA1-C-A1</strain>
    </source>
</reference>
<feature type="domain" description="CusB-like beta-barrel" evidence="4">
    <location>
        <begin position="238"/>
        <end position="314"/>
    </location>
</feature>
<dbReference type="Proteomes" id="UP000232196">
    <property type="component" value="Unassembled WGS sequence"/>
</dbReference>
<dbReference type="PANTHER" id="PTHR30097">
    <property type="entry name" value="CATION EFFLUX SYSTEM PROTEIN CUSB"/>
    <property type="match status" value="1"/>
</dbReference>
<dbReference type="Pfam" id="PF25973">
    <property type="entry name" value="BSH_CzcB"/>
    <property type="match status" value="1"/>
</dbReference>
<sequence length="393" mass="43295">MKLLFQKYKVLIVLALGITIAFFGFKYFSKKKPEKKITEENKNVFTVPEDVIRRHPLTYVGLKEVSQFEELALPGRITYDPESMAKVGSQVEARIKKVLVKEGDKVSQGSPLAILSSIQLGEVEAAYVKARASLDALKMQADRAKELFEMKVTSAKEYEFATMQYKTARTEVETTRIKLDNYGLTPSEIEGIERGIYVSSNLILRSPINGEVTERKAILGQQVTRNEELFTIANLNHLWVLLDVYEKDLGGVREGAQATIFPLGDEHSAVQIQGKVGYVGTVLDNVKRTAKLRIMVSNKGNKLKPGQTVTAKVAGLVVSAGGGKRKMVPLEAVHEIEGKSFVFVPHGDGSFEAVNVIVGDTIEDDIIILGGLPDGSEVVSKGSFVLKSEFLKF</sequence>
<dbReference type="EMBL" id="NPDN01000005">
    <property type="protein sequence ID" value="PJZ25337.1"/>
    <property type="molecule type" value="Genomic_DNA"/>
</dbReference>
<dbReference type="Gene3D" id="2.40.30.170">
    <property type="match status" value="1"/>
</dbReference>
<dbReference type="GO" id="GO:0016020">
    <property type="term" value="C:membrane"/>
    <property type="evidence" value="ECO:0007669"/>
    <property type="project" value="InterPro"/>
</dbReference>
<dbReference type="AlphaFoldDB" id="A0A2M9XCA2"/>
<evidence type="ECO:0000256" key="1">
    <source>
        <dbReference type="ARBA" id="ARBA00009477"/>
    </source>
</evidence>
<dbReference type="Gene3D" id="1.10.287.470">
    <property type="entry name" value="Helix hairpin bin"/>
    <property type="match status" value="1"/>
</dbReference>
<dbReference type="InterPro" id="IPR006143">
    <property type="entry name" value="RND_pump_MFP"/>
</dbReference>
<gene>
    <name evidence="7" type="ORF">CH357_10430</name>
</gene>
<keyword evidence="3" id="KW-0472">Membrane</keyword>
<dbReference type="SUPFAM" id="SSF111369">
    <property type="entry name" value="HlyD-like secretion proteins"/>
    <property type="match status" value="1"/>
</dbReference>
<dbReference type="Pfam" id="PF25954">
    <property type="entry name" value="Beta-barrel_RND_2"/>
    <property type="match status" value="1"/>
</dbReference>
<evidence type="ECO:0000313" key="7">
    <source>
        <dbReference type="EMBL" id="PJZ25337.1"/>
    </source>
</evidence>
<dbReference type="RefSeq" id="WP_100706686.1">
    <property type="nucleotide sequence ID" value="NZ_NPDL01000008.1"/>
</dbReference>
<keyword evidence="3" id="KW-1133">Transmembrane helix</keyword>
<keyword evidence="8" id="KW-1185">Reference proteome</keyword>
<dbReference type="FunFam" id="2.40.30.170:FF:000010">
    <property type="entry name" value="Efflux RND transporter periplasmic adaptor subunit"/>
    <property type="match status" value="1"/>
</dbReference>
<evidence type="ECO:0000256" key="3">
    <source>
        <dbReference type="SAM" id="Phobius"/>
    </source>
</evidence>
<evidence type="ECO:0000259" key="6">
    <source>
        <dbReference type="Pfam" id="PF25975"/>
    </source>
</evidence>
<name>A0A2M9XCA2_9LEPT</name>
<accession>A0A2M9XCA2</accession>
<organism evidence="7 8">
    <name type="scientific">Leptospira hartskeerlii</name>
    <dbReference type="NCBI Taxonomy" id="2023177"/>
    <lineage>
        <taxon>Bacteria</taxon>
        <taxon>Pseudomonadati</taxon>
        <taxon>Spirochaetota</taxon>
        <taxon>Spirochaetia</taxon>
        <taxon>Leptospirales</taxon>
        <taxon>Leptospiraceae</taxon>
        <taxon>Leptospira</taxon>
    </lineage>
</organism>
<keyword evidence="2" id="KW-0813">Transport</keyword>
<dbReference type="InterPro" id="IPR058792">
    <property type="entry name" value="Beta-barrel_RND_2"/>
</dbReference>
<evidence type="ECO:0000313" key="8">
    <source>
        <dbReference type="Proteomes" id="UP000232196"/>
    </source>
</evidence>
<comment type="similarity">
    <text evidence="1">Belongs to the membrane fusion protein (MFP) (TC 8.A.1) family.</text>
</comment>